<dbReference type="RefSeq" id="WP_379777293.1">
    <property type="nucleotide sequence ID" value="NZ_JBHSMZ010000026.1"/>
</dbReference>
<comment type="caution">
    <text evidence="1">The sequence shown here is derived from an EMBL/GenBank/DDBJ whole genome shotgun (WGS) entry which is preliminary data.</text>
</comment>
<dbReference type="Proteomes" id="UP001596086">
    <property type="component" value="Unassembled WGS sequence"/>
</dbReference>
<organism evidence="1 2">
    <name type="scientific">Massilia aerilata</name>
    <dbReference type="NCBI Taxonomy" id="453817"/>
    <lineage>
        <taxon>Bacteria</taxon>
        <taxon>Pseudomonadati</taxon>
        <taxon>Pseudomonadota</taxon>
        <taxon>Betaproteobacteria</taxon>
        <taxon>Burkholderiales</taxon>
        <taxon>Oxalobacteraceae</taxon>
        <taxon>Telluria group</taxon>
        <taxon>Massilia</taxon>
    </lineage>
</organism>
<proteinExistence type="predicted"/>
<gene>
    <name evidence="1" type="ORF">ACFPO9_26700</name>
</gene>
<keyword evidence="2" id="KW-1185">Reference proteome</keyword>
<evidence type="ECO:0000313" key="1">
    <source>
        <dbReference type="EMBL" id="MFC5552122.1"/>
    </source>
</evidence>
<sequence>MLTTSTLLANSRKRFGKQQTTRLCGQAHEYPQDRMCETMQLGHRRFFVQLTSLPDASLVQQFEKYVNP</sequence>
<name>A0ABW0S6G5_9BURK</name>
<reference evidence="2" key="1">
    <citation type="journal article" date="2019" name="Int. J. Syst. Evol. Microbiol.">
        <title>The Global Catalogue of Microorganisms (GCM) 10K type strain sequencing project: providing services to taxonomists for standard genome sequencing and annotation.</title>
        <authorList>
            <consortium name="The Broad Institute Genomics Platform"/>
            <consortium name="The Broad Institute Genome Sequencing Center for Infectious Disease"/>
            <person name="Wu L."/>
            <person name="Ma J."/>
        </authorList>
    </citation>
    <scope>NUCLEOTIDE SEQUENCE [LARGE SCALE GENOMIC DNA]</scope>
    <source>
        <strain evidence="2">CGMCC 4.5798</strain>
    </source>
</reference>
<accession>A0ABW0S6G5</accession>
<dbReference type="EMBL" id="JBHSMZ010000026">
    <property type="protein sequence ID" value="MFC5552122.1"/>
    <property type="molecule type" value="Genomic_DNA"/>
</dbReference>
<evidence type="ECO:0000313" key="2">
    <source>
        <dbReference type="Proteomes" id="UP001596086"/>
    </source>
</evidence>
<protein>
    <submittedName>
        <fullName evidence="1">Uncharacterized protein</fullName>
    </submittedName>
</protein>